<proteinExistence type="predicted"/>
<sequence length="122" mass="13588">MITSFEGINLYTKDTTALAKFYTEVLGIPLAFEGYGDYDGAKIGFGRDQTGIIIWNENKWDKLTTGAVNLVFSCNNLDETYLELQARGLDCQPPVTMEYGGKEMNFRDPEGHSITLLEGGYV</sequence>
<reference evidence="2" key="2">
    <citation type="submission" date="2020-09" db="EMBL/GenBank/DDBJ databases">
        <authorList>
            <person name="Sun Q."/>
            <person name="Zhou Y."/>
        </authorList>
    </citation>
    <scope>NUCLEOTIDE SEQUENCE</scope>
    <source>
        <strain evidence="2">CGMCC 1.16134</strain>
    </source>
</reference>
<dbReference type="AlphaFoldDB" id="A0A917CJX1"/>
<dbReference type="InterPro" id="IPR029068">
    <property type="entry name" value="Glyas_Bleomycin-R_OHBP_Dase"/>
</dbReference>
<dbReference type="Pfam" id="PF00903">
    <property type="entry name" value="Glyoxalase"/>
    <property type="match status" value="1"/>
</dbReference>
<evidence type="ECO:0000259" key="1">
    <source>
        <dbReference type="PROSITE" id="PS51819"/>
    </source>
</evidence>
<evidence type="ECO:0000313" key="3">
    <source>
        <dbReference type="Proteomes" id="UP000637643"/>
    </source>
</evidence>
<dbReference type="PROSITE" id="PS51819">
    <property type="entry name" value="VOC"/>
    <property type="match status" value="1"/>
</dbReference>
<organism evidence="2 3">
    <name type="scientific">Paenibacillus albidus</name>
    <dbReference type="NCBI Taxonomy" id="2041023"/>
    <lineage>
        <taxon>Bacteria</taxon>
        <taxon>Bacillati</taxon>
        <taxon>Bacillota</taxon>
        <taxon>Bacilli</taxon>
        <taxon>Bacillales</taxon>
        <taxon>Paenibacillaceae</taxon>
        <taxon>Paenibacillus</taxon>
    </lineage>
</organism>
<reference evidence="2" key="1">
    <citation type="journal article" date="2014" name="Int. J. Syst. Evol. Microbiol.">
        <title>Complete genome sequence of Corynebacterium casei LMG S-19264T (=DSM 44701T), isolated from a smear-ripened cheese.</title>
        <authorList>
            <consortium name="US DOE Joint Genome Institute (JGI-PGF)"/>
            <person name="Walter F."/>
            <person name="Albersmeier A."/>
            <person name="Kalinowski J."/>
            <person name="Ruckert C."/>
        </authorList>
    </citation>
    <scope>NUCLEOTIDE SEQUENCE</scope>
    <source>
        <strain evidence="2">CGMCC 1.16134</strain>
    </source>
</reference>
<name>A0A917CJX1_9BACL</name>
<dbReference type="EMBL" id="BMKR01000015">
    <property type="protein sequence ID" value="GGF89016.1"/>
    <property type="molecule type" value="Genomic_DNA"/>
</dbReference>
<dbReference type="InterPro" id="IPR037523">
    <property type="entry name" value="VOC_core"/>
</dbReference>
<gene>
    <name evidence="2" type="ORF">GCM10010912_37680</name>
</gene>
<protein>
    <submittedName>
        <fullName evidence="2">Glyoxalase</fullName>
    </submittedName>
</protein>
<comment type="caution">
    <text evidence="2">The sequence shown here is derived from an EMBL/GenBank/DDBJ whole genome shotgun (WGS) entry which is preliminary data.</text>
</comment>
<feature type="domain" description="VOC" evidence="1">
    <location>
        <begin position="4"/>
        <end position="119"/>
    </location>
</feature>
<dbReference type="Gene3D" id="3.10.180.10">
    <property type="entry name" value="2,3-Dihydroxybiphenyl 1,2-Dioxygenase, domain 1"/>
    <property type="match status" value="1"/>
</dbReference>
<dbReference type="InterPro" id="IPR004360">
    <property type="entry name" value="Glyas_Fos-R_dOase_dom"/>
</dbReference>
<dbReference type="SUPFAM" id="SSF54593">
    <property type="entry name" value="Glyoxalase/Bleomycin resistance protein/Dihydroxybiphenyl dioxygenase"/>
    <property type="match status" value="1"/>
</dbReference>
<accession>A0A917CJX1</accession>
<evidence type="ECO:0000313" key="2">
    <source>
        <dbReference type="EMBL" id="GGF89016.1"/>
    </source>
</evidence>
<keyword evidence="3" id="KW-1185">Reference proteome</keyword>
<dbReference type="Proteomes" id="UP000637643">
    <property type="component" value="Unassembled WGS sequence"/>
</dbReference>